<feature type="region of interest" description="Disordered" evidence="1">
    <location>
        <begin position="1"/>
        <end position="21"/>
    </location>
</feature>
<sequence>MPDIFRSGSSSVSQGQTKWYSTSVPTGKTAFYADLNWGDSSDSLALTVVAPDRTFGPYYDSADGRTDGRIDIKISKSGGISSGTWRSKVYGYSVNGGQSYTYSASAR</sequence>
<evidence type="ECO:0000256" key="1">
    <source>
        <dbReference type="SAM" id="MobiDB-lite"/>
    </source>
</evidence>
<dbReference type="AlphaFoldDB" id="A0AAF0FU77"/>
<evidence type="ECO:0000313" key="2">
    <source>
        <dbReference type="EMBL" id="WFN36593.1"/>
    </source>
</evidence>
<dbReference type="RefSeq" id="WP_278099428.1">
    <property type="nucleotide sequence ID" value="NZ_CP091092.1"/>
</dbReference>
<organism evidence="2 3">
    <name type="scientific">Methanomicrobium antiquum</name>
    <dbReference type="NCBI Taxonomy" id="487686"/>
    <lineage>
        <taxon>Archaea</taxon>
        <taxon>Methanobacteriati</taxon>
        <taxon>Methanobacteriota</taxon>
        <taxon>Stenosarchaea group</taxon>
        <taxon>Methanomicrobia</taxon>
        <taxon>Methanomicrobiales</taxon>
        <taxon>Methanomicrobiaceae</taxon>
        <taxon>Methanomicrobium</taxon>
    </lineage>
</organism>
<feature type="compositionally biased region" description="Polar residues" evidence="1">
    <location>
        <begin position="7"/>
        <end position="21"/>
    </location>
</feature>
<reference evidence="2" key="1">
    <citation type="submission" date="2022-01" db="EMBL/GenBank/DDBJ databases">
        <title>Complete genome of Methanomicrobium antiquum DSM 21220.</title>
        <authorList>
            <person name="Chen S.-C."/>
            <person name="You Y.-T."/>
            <person name="Zhou Y.-Z."/>
            <person name="Lai M.-C."/>
        </authorList>
    </citation>
    <scope>NUCLEOTIDE SEQUENCE</scope>
    <source>
        <strain evidence="2">DSM 21220</strain>
    </source>
</reference>
<keyword evidence="3" id="KW-1185">Reference proteome</keyword>
<dbReference type="Proteomes" id="UP001218895">
    <property type="component" value="Chromosome"/>
</dbReference>
<gene>
    <name evidence="2" type="ORF">L1994_10695</name>
</gene>
<dbReference type="Gene3D" id="2.60.120.380">
    <property type="match status" value="1"/>
</dbReference>
<proteinExistence type="predicted"/>
<evidence type="ECO:0000313" key="3">
    <source>
        <dbReference type="Proteomes" id="UP001218895"/>
    </source>
</evidence>
<dbReference type="KEGG" id="manq:L1994_10695"/>
<protein>
    <submittedName>
        <fullName evidence="2">Peptidase domain-containing protein</fullName>
    </submittedName>
</protein>
<name>A0AAF0FU77_9EURY</name>
<accession>A0AAF0FU77</accession>
<dbReference type="GeneID" id="79950871"/>
<dbReference type="EMBL" id="CP091092">
    <property type="protein sequence ID" value="WFN36593.1"/>
    <property type="molecule type" value="Genomic_DNA"/>
</dbReference>